<dbReference type="PROSITE" id="PS51203">
    <property type="entry name" value="CS"/>
    <property type="match status" value="1"/>
</dbReference>
<feature type="signal peptide" evidence="1">
    <location>
        <begin position="1"/>
        <end position="28"/>
    </location>
</feature>
<dbReference type="VEuPathDB" id="CryptoDB:Cvel_31396"/>
<proteinExistence type="predicted"/>
<dbReference type="InterPro" id="IPR007052">
    <property type="entry name" value="CS_dom"/>
</dbReference>
<dbReference type="EMBL" id="CDMZ01003803">
    <property type="protein sequence ID" value="CEM47652.1"/>
    <property type="molecule type" value="Genomic_DNA"/>
</dbReference>
<dbReference type="InterPro" id="IPR008978">
    <property type="entry name" value="HSP20-like_chaperone"/>
</dbReference>
<organism evidence="3">
    <name type="scientific">Chromera velia CCMP2878</name>
    <dbReference type="NCBI Taxonomy" id="1169474"/>
    <lineage>
        <taxon>Eukaryota</taxon>
        <taxon>Sar</taxon>
        <taxon>Alveolata</taxon>
        <taxon>Colpodellida</taxon>
        <taxon>Chromeraceae</taxon>
        <taxon>Chromera</taxon>
    </lineage>
</organism>
<sequence length="228" mass="26113">MLRVEMNPQYSLCARLCAFLFFLETAESFLVPVSSQRKTATPATVLQKGKGRNKAYSWDEDEKDINVYFSVDPSTTSADISFFKNSRQIELKAGETVLLKGDLRGRIDPQDAVFFFADEHEDMDPNKSKILQVQLPKNERKEKGYANDWFGAVIGDEADFVDYLGFVDGSEAEYREVKGTDFARDLVQRVESWQNNENEKMGDLAYYLKERVKFAELLGLEVHSEKET</sequence>
<name>A0A0G4HTD7_9ALVE</name>
<evidence type="ECO:0000259" key="2">
    <source>
        <dbReference type="PROSITE" id="PS51203"/>
    </source>
</evidence>
<keyword evidence="1" id="KW-0732">Signal</keyword>
<reference evidence="3" key="1">
    <citation type="submission" date="2014-11" db="EMBL/GenBank/DDBJ databases">
        <authorList>
            <person name="Otto D Thomas"/>
            <person name="Naeem Raeece"/>
        </authorList>
    </citation>
    <scope>NUCLEOTIDE SEQUENCE</scope>
</reference>
<evidence type="ECO:0000313" key="3">
    <source>
        <dbReference type="EMBL" id="CEM47652.1"/>
    </source>
</evidence>
<feature type="domain" description="CS" evidence="2">
    <location>
        <begin position="51"/>
        <end position="154"/>
    </location>
</feature>
<feature type="chain" id="PRO_5005191945" description="CS domain-containing protein" evidence="1">
    <location>
        <begin position="29"/>
        <end position="228"/>
    </location>
</feature>
<gene>
    <name evidence="3" type="ORF">Cvel_31396</name>
</gene>
<evidence type="ECO:0000256" key="1">
    <source>
        <dbReference type="SAM" id="SignalP"/>
    </source>
</evidence>
<dbReference type="AlphaFoldDB" id="A0A0G4HTD7"/>
<dbReference type="Gene3D" id="2.60.40.790">
    <property type="match status" value="1"/>
</dbReference>
<dbReference type="Pfam" id="PF04969">
    <property type="entry name" value="CS"/>
    <property type="match status" value="1"/>
</dbReference>
<protein>
    <recommendedName>
        <fullName evidence="2">CS domain-containing protein</fullName>
    </recommendedName>
</protein>
<dbReference type="SUPFAM" id="SSF49764">
    <property type="entry name" value="HSP20-like chaperones"/>
    <property type="match status" value="1"/>
</dbReference>
<accession>A0A0G4HTD7</accession>